<dbReference type="AlphaFoldDB" id="A0A6J6WJS4"/>
<keyword evidence="1" id="KW-0479">Metal-binding</keyword>
<reference evidence="3" key="1">
    <citation type="submission" date="2020-05" db="EMBL/GenBank/DDBJ databases">
        <authorList>
            <person name="Chiriac C."/>
            <person name="Salcher M."/>
            <person name="Ghai R."/>
            <person name="Kavagutti S V."/>
        </authorList>
    </citation>
    <scope>NUCLEOTIDE SEQUENCE</scope>
</reference>
<accession>A0A6J6WJS4</accession>
<name>A0A6J6WJS4_9ZZZZ</name>
<dbReference type="InterPro" id="IPR040442">
    <property type="entry name" value="Pyrv_kinase-like_dom_sf"/>
</dbReference>
<evidence type="ECO:0000256" key="1">
    <source>
        <dbReference type="ARBA" id="ARBA00022723"/>
    </source>
</evidence>
<organism evidence="3">
    <name type="scientific">freshwater metagenome</name>
    <dbReference type="NCBI Taxonomy" id="449393"/>
    <lineage>
        <taxon>unclassified sequences</taxon>
        <taxon>metagenomes</taxon>
        <taxon>ecological metagenomes</taxon>
    </lineage>
</organism>
<sequence>MNKVERQMVEILKKGRDSYGYVAVKAEFEAEGTRIEELMRLIEMAHKANLDLTVKIGGCEAIRDLLEAKQIGVRYIVAPMVESPYALSKYVAAKNQVYTADEQQDTDFLFNVETITAFRHRQELANVAKAKDGVQGMVFGRVDFSGSIGLNRDTINDDQVMNDVVTTAEVCKAAGLQLVVGGGVSKDSVQCLRRVQKVLLTRFETRKVVFAGEAIQSDDIENGLLNAVHFEMLWLLNKRDYYGSIEREDAKRIDMLEARWKILNKSS</sequence>
<dbReference type="GO" id="GO:0003824">
    <property type="term" value="F:catalytic activity"/>
    <property type="evidence" value="ECO:0007669"/>
    <property type="project" value="InterPro"/>
</dbReference>
<dbReference type="InterPro" id="IPR015813">
    <property type="entry name" value="Pyrv/PenolPyrv_kinase-like_dom"/>
</dbReference>
<dbReference type="InterPro" id="IPR005000">
    <property type="entry name" value="Aldolase/citrate-lyase_domain"/>
</dbReference>
<dbReference type="EMBL" id="CAFAAG010000001">
    <property type="protein sequence ID" value="CAB4783318.1"/>
    <property type="molecule type" value="Genomic_DNA"/>
</dbReference>
<proteinExistence type="predicted"/>
<evidence type="ECO:0000313" key="3">
    <source>
        <dbReference type="EMBL" id="CAB4783318.1"/>
    </source>
</evidence>
<feature type="domain" description="HpcH/HpaI aldolase/citrate lyase" evidence="2">
    <location>
        <begin position="34"/>
        <end position="179"/>
    </location>
</feature>
<evidence type="ECO:0000259" key="2">
    <source>
        <dbReference type="Pfam" id="PF03328"/>
    </source>
</evidence>
<dbReference type="Pfam" id="PF03328">
    <property type="entry name" value="HpcH_HpaI"/>
    <property type="match status" value="1"/>
</dbReference>
<dbReference type="Gene3D" id="3.20.20.60">
    <property type="entry name" value="Phosphoenolpyruvate-binding domains"/>
    <property type="match status" value="1"/>
</dbReference>
<dbReference type="GO" id="GO:0046872">
    <property type="term" value="F:metal ion binding"/>
    <property type="evidence" value="ECO:0007669"/>
    <property type="project" value="UniProtKB-KW"/>
</dbReference>
<dbReference type="SUPFAM" id="SSF51621">
    <property type="entry name" value="Phosphoenolpyruvate/pyruvate domain"/>
    <property type="match status" value="1"/>
</dbReference>
<protein>
    <submittedName>
        <fullName evidence="3">Unannotated protein</fullName>
    </submittedName>
</protein>
<gene>
    <name evidence="3" type="ORF">UFOPK2975_00048</name>
</gene>